<evidence type="ECO:0000313" key="2">
    <source>
        <dbReference type="EMBL" id="GFE51584.1"/>
    </source>
</evidence>
<dbReference type="RefSeq" id="WP_159979483.1">
    <property type="nucleotide sequence ID" value="NZ_BLIV01000007.1"/>
</dbReference>
<protein>
    <submittedName>
        <fullName evidence="2">Antibiotic biosynthesis monooxygenase</fullName>
    </submittedName>
</protein>
<reference evidence="2 3" key="1">
    <citation type="submission" date="2019-12" db="EMBL/GenBank/DDBJ databases">
        <title>Roseobacter cerasinus sp. nov., isolated from seawater around aquaculture.</title>
        <authorList>
            <person name="Muramatsu S."/>
            <person name="Takabe Y."/>
            <person name="Mori K."/>
            <person name="Takaichi S."/>
            <person name="Hanada S."/>
        </authorList>
    </citation>
    <scope>NUCLEOTIDE SEQUENCE [LARGE SCALE GENOMIC DNA]</scope>
    <source>
        <strain evidence="2 3">AI77</strain>
    </source>
</reference>
<keyword evidence="2" id="KW-0503">Monooxygenase</keyword>
<dbReference type="PROSITE" id="PS51725">
    <property type="entry name" value="ABM"/>
    <property type="match status" value="1"/>
</dbReference>
<dbReference type="PANTHER" id="PTHR33336:SF1">
    <property type="entry name" value="(4S)-4-HYDROXY-5-PHOSPHONOOXYPENTANE-2,3-DIONE ISOMERASE"/>
    <property type="match status" value="1"/>
</dbReference>
<dbReference type="PANTHER" id="PTHR33336">
    <property type="entry name" value="QUINOL MONOOXYGENASE YGIN-RELATED"/>
    <property type="match status" value="1"/>
</dbReference>
<feature type="domain" description="ABM" evidence="1">
    <location>
        <begin position="2"/>
        <end position="92"/>
    </location>
</feature>
<accession>A0A640VVF8</accession>
<evidence type="ECO:0000259" key="1">
    <source>
        <dbReference type="PROSITE" id="PS51725"/>
    </source>
</evidence>
<comment type="caution">
    <text evidence="2">The sequence shown here is derived from an EMBL/GenBank/DDBJ whole genome shotgun (WGS) entry which is preliminary data.</text>
</comment>
<dbReference type="InterPro" id="IPR011008">
    <property type="entry name" value="Dimeric_a/b-barrel"/>
</dbReference>
<dbReference type="SUPFAM" id="SSF54909">
    <property type="entry name" value="Dimeric alpha+beta barrel"/>
    <property type="match status" value="1"/>
</dbReference>
<keyword evidence="2" id="KW-0560">Oxidoreductase</keyword>
<dbReference type="Proteomes" id="UP000436522">
    <property type="component" value="Unassembled WGS sequence"/>
</dbReference>
<sequence length="96" mass="10719">MFAVVVTLKIKPDHLERFMPLMQQNAATSLRDEPGCHQFDIATDNARPGDIFLYELYSDAAAFDAHLASDHFKAFDAATADSLLDKSVRTYAQVIQ</sequence>
<organism evidence="2 3">
    <name type="scientific">Roseobacter cerasinus</name>
    <dbReference type="NCBI Taxonomy" id="2602289"/>
    <lineage>
        <taxon>Bacteria</taxon>
        <taxon>Pseudomonadati</taxon>
        <taxon>Pseudomonadota</taxon>
        <taxon>Alphaproteobacteria</taxon>
        <taxon>Rhodobacterales</taxon>
        <taxon>Roseobacteraceae</taxon>
        <taxon>Roseobacter</taxon>
    </lineage>
</organism>
<dbReference type="GO" id="GO:0004497">
    <property type="term" value="F:monooxygenase activity"/>
    <property type="evidence" value="ECO:0007669"/>
    <property type="project" value="UniProtKB-KW"/>
</dbReference>
<dbReference type="InterPro" id="IPR007138">
    <property type="entry name" value="ABM_dom"/>
</dbReference>
<dbReference type="OrthoDB" id="9812754at2"/>
<dbReference type="GO" id="GO:0005829">
    <property type="term" value="C:cytosol"/>
    <property type="evidence" value="ECO:0007669"/>
    <property type="project" value="TreeGrafter"/>
</dbReference>
<dbReference type="Pfam" id="PF03992">
    <property type="entry name" value="ABM"/>
    <property type="match status" value="1"/>
</dbReference>
<name>A0A640VVF8_9RHOB</name>
<proteinExistence type="predicted"/>
<keyword evidence="3" id="KW-1185">Reference proteome</keyword>
<dbReference type="Gene3D" id="3.30.70.100">
    <property type="match status" value="1"/>
</dbReference>
<dbReference type="EMBL" id="BLIV01000007">
    <property type="protein sequence ID" value="GFE51584.1"/>
    <property type="molecule type" value="Genomic_DNA"/>
</dbReference>
<dbReference type="AlphaFoldDB" id="A0A640VVF8"/>
<dbReference type="InterPro" id="IPR050744">
    <property type="entry name" value="AI-2_Isomerase_LsrG"/>
</dbReference>
<evidence type="ECO:0000313" key="3">
    <source>
        <dbReference type="Proteomes" id="UP000436522"/>
    </source>
</evidence>
<gene>
    <name evidence="2" type="ORF">So717_33370</name>
</gene>